<dbReference type="InParanoid" id="I2H6T1"/>
<sequence>MSSGIHQRAPSSSTSDALKPFPSYGGNSTTTGAATNTANSNNNNSSSSNNNAIINNNLANVASSNLGNVSRTNTLISTHSTGTSKDYIENSSIISSSSNTNNLSQAISNSSMVYQAEPVKDHRRRRSSSIISHVEPETLEDENDQFLLPNMNATWVDQRGAWIIHIVIIILLKLFYNLLPGVTNEWSWTLTNMTYVIGSYIMFHMIKGTPFDFNGGAFDNLTMWEQINDETLYTPARKFLITVPIALFLVSAHYSHYDFHLFAWNLTLTLLLAVVPKLPVTHRLRIFIPGLTEPAQIK</sequence>
<dbReference type="FunCoup" id="I2H6T1">
    <property type="interactions" value="481"/>
</dbReference>
<reference evidence="7 8" key="1">
    <citation type="journal article" date="2011" name="Proc. Natl. Acad. Sci. U.S.A.">
        <title>Evolutionary erosion of yeast sex chromosomes by mating-type switching accidents.</title>
        <authorList>
            <person name="Gordon J.L."/>
            <person name="Armisen D."/>
            <person name="Proux-Wera E."/>
            <person name="Oheigeartaigh S.S."/>
            <person name="Byrne K.P."/>
            <person name="Wolfe K.H."/>
        </authorList>
    </citation>
    <scope>NUCLEOTIDE SEQUENCE [LARGE SCALE GENOMIC DNA]</scope>
    <source>
        <strain evidence="8">ATCC 34711 / CBS 6284 / DSM 70876 / NBRC 10599 / NRRL Y-10934 / UCD 77-7</strain>
    </source>
</reference>
<feature type="transmembrane region" description="Helical" evidence="6">
    <location>
        <begin position="262"/>
        <end position="280"/>
    </location>
</feature>
<dbReference type="EMBL" id="HE806322">
    <property type="protein sequence ID" value="CCH62083.1"/>
    <property type="molecule type" value="Genomic_DNA"/>
</dbReference>
<dbReference type="GO" id="GO:0017059">
    <property type="term" value="C:serine palmitoyltransferase complex"/>
    <property type="evidence" value="ECO:0007669"/>
    <property type="project" value="EnsemblFungi"/>
</dbReference>
<feature type="transmembrane region" description="Helical" evidence="6">
    <location>
        <begin position="239"/>
        <end position="256"/>
    </location>
</feature>
<dbReference type="PANTHER" id="PTHR12665">
    <property type="entry name" value="ORMDL PROTEINS"/>
    <property type="match status" value="1"/>
</dbReference>
<dbReference type="Pfam" id="PF04061">
    <property type="entry name" value="ORMDL"/>
    <property type="match status" value="1"/>
</dbReference>
<dbReference type="GO" id="GO:0005789">
    <property type="term" value="C:endoplasmic reticulum membrane"/>
    <property type="evidence" value="ECO:0007669"/>
    <property type="project" value="InterPro"/>
</dbReference>
<feature type="compositionally biased region" description="Low complexity" evidence="5">
    <location>
        <begin position="27"/>
        <end position="49"/>
    </location>
</feature>
<evidence type="ECO:0000313" key="8">
    <source>
        <dbReference type="Proteomes" id="UP000002866"/>
    </source>
</evidence>
<evidence type="ECO:0000256" key="2">
    <source>
        <dbReference type="ARBA" id="ARBA00022692"/>
    </source>
</evidence>
<protein>
    <recommendedName>
        <fullName evidence="9">Protein ORM1</fullName>
    </recommendedName>
</protein>
<proteinExistence type="predicted"/>
<evidence type="ECO:0000256" key="4">
    <source>
        <dbReference type="ARBA" id="ARBA00023136"/>
    </source>
</evidence>
<dbReference type="STRING" id="1071380.I2H6T1"/>
<dbReference type="GO" id="GO:0090155">
    <property type="term" value="P:negative regulation of sphingolipid biosynthetic process"/>
    <property type="evidence" value="ECO:0007669"/>
    <property type="project" value="EnsemblFungi"/>
</dbReference>
<keyword evidence="2 6" id="KW-0812">Transmembrane</keyword>
<dbReference type="GO" id="GO:0090156">
    <property type="term" value="P:intracellular sphingolipid homeostasis"/>
    <property type="evidence" value="ECO:0007669"/>
    <property type="project" value="EnsemblFungi"/>
</dbReference>
<dbReference type="InterPro" id="IPR007203">
    <property type="entry name" value="ORMDL"/>
</dbReference>
<dbReference type="HOGENOM" id="CLU_072117_0_0_1"/>
<feature type="compositionally biased region" description="Polar residues" evidence="5">
    <location>
        <begin position="1"/>
        <end position="16"/>
    </location>
</feature>
<evidence type="ECO:0000256" key="1">
    <source>
        <dbReference type="ARBA" id="ARBA00004141"/>
    </source>
</evidence>
<dbReference type="KEGG" id="tbl:TBLA_0G01370"/>
<dbReference type="AlphaFoldDB" id="I2H6T1"/>
<keyword evidence="8" id="KW-1185">Reference proteome</keyword>
<evidence type="ECO:0000313" key="7">
    <source>
        <dbReference type="EMBL" id="CCH62083.1"/>
    </source>
</evidence>
<organism evidence="7 8">
    <name type="scientific">Henningerozyma blattae (strain ATCC 34711 / CBS 6284 / DSM 70876 / NBRC 10599 / NRRL Y-10934 / UCD 77-7)</name>
    <name type="common">Yeast</name>
    <name type="synonym">Tetrapisispora blattae</name>
    <dbReference type="NCBI Taxonomy" id="1071380"/>
    <lineage>
        <taxon>Eukaryota</taxon>
        <taxon>Fungi</taxon>
        <taxon>Dikarya</taxon>
        <taxon>Ascomycota</taxon>
        <taxon>Saccharomycotina</taxon>
        <taxon>Saccharomycetes</taxon>
        <taxon>Saccharomycetales</taxon>
        <taxon>Saccharomycetaceae</taxon>
        <taxon>Henningerozyma</taxon>
    </lineage>
</organism>
<comment type="subcellular location">
    <subcellularLocation>
        <location evidence="1">Membrane</location>
        <topology evidence="1">Multi-pass membrane protein</topology>
    </subcellularLocation>
</comment>
<dbReference type="Proteomes" id="UP000002866">
    <property type="component" value="Chromosome 7"/>
</dbReference>
<dbReference type="GeneID" id="14497215"/>
<evidence type="ECO:0000256" key="6">
    <source>
        <dbReference type="SAM" id="Phobius"/>
    </source>
</evidence>
<keyword evidence="3 6" id="KW-1133">Transmembrane helix</keyword>
<keyword evidence="4 6" id="KW-0472">Membrane</keyword>
<evidence type="ECO:0000256" key="3">
    <source>
        <dbReference type="ARBA" id="ARBA00022989"/>
    </source>
</evidence>
<dbReference type="GO" id="GO:0006986">
    <property type="term" value="P:response to unfolded protein"/>
    <property type="evidence" value="ECO:0007669"/>
    <property type="project" value="EnsemblFungi"/>
</dbReference>
<dbReference type="OMA" id="AHYSHYD"/>
<evidence type="ECO:0008006" key="9">
    <source>
        <dbReference type="Google" id="ProtNLM"/>
    </source>
</evidence>
<dbReference type="eggNOG" id="KOG3319">
    <property type="taxonomic scope" value="Eukaryota"/>
</dbReference>
<feature type="transmembrane region" description="Helical" evidence="6">
    <location>
        <begin position="160"/>
        <end position="179"/>
    </location>
</feature>
<dbReference type="OrthoDB" id="1932233at2759"/>
<name>I2H6T1_HENB6</name>
<dbReference type="RefSeq" id="XP_004181602.1">
    <property type="nucleotide sequence ID" value="XM_004181554.1"/>
</dbReference>
<accession>I2H6T1</accession>
<feature type="region of interest" description="Disordered" evidence="5">
    <location>
        <begin position="1"/>
        <end position="49"/>
    </location>
</feature>
<gene>
    <name evidence="7" type="primary">TBLA0G01370</name>
    <name evidence="7" type="ORF">TBLA_0G01370</name>
</gene>
<evidence type="ECO:0000256" key="5">
    <source>
        <dbReference type="SAM" id="MobiDB-lite"/>
    </source>
</evidence>